<sequence>DHPWVAAWHLYPEQWLVEIEPRDARLMDVTLREALPLLRSIERDPGIAEAAVRAAKGLRSMIGFDRVMVYRFDEEWNGDIIAEARQPELDAYLGLHYPATDIPAQARALYLRNR</sequence>
<evidence type="ECO:0000313" key="2">
    <source>
        <dbReference type="EMBL" id="NEL80462.1"/>
    </source>
</evidence>
<protein>
    <submittedName>
        <fullName evidence="2">Phytochrome</fullName>
    </submittedName>
</protein>
<gene>
    <name evidence="2" type="ORF">G3W61_29925</name>
</gene>
<reference evidence="2 3" key="1">
    <citation type="submission" date="2019-11" db="EMBL/GenBank/DDBJ databases">
        <title>Genome-resolved metagenomics to study the prevalence of co-infection and intraspecific heterogeneity among plant pathogen metapopulations.</title>
        <authorList>
            <person name="Newberry E."/>
            <person name="Bhandari R."/>
            <person name="Kemble J."/>
            <person name="Sikora E."/>
            <person name="Potnis N."/>
        </authorList>
    </citation>
    <scope>NUCLEOTIDE SEQUENCE [LARGE SCALE GENOMIC DNA]</scope>
    <source>
        <strain evidence="2">Xp_Tom_Tuscaloosa_18b</strain>
    </source>
</reference>
<evidence type="ECO:0000313" key="3">
    <source>
        <dbReference type="Proteomes" id="UP000471082"/>
    </source>
</evidence>
<dbReference type="EMBL" id="JAAGYU010001595">
    <property type="protein sequence ID" value="NEL80462.1"/>
    <property type="molecule type" value="Genomic_DNA"/>
</dbReference>
<name>A0A7X5N383_XANPE</name>
<dbReference type="SUPFAM" id="SSF55781">
    <property type="entry name" value="GAF domain-like"/>
    <property type="match status" value="1"/>
</dbReference>
<feature type="domain" description="Phytochrome chromophore attachment site" evidence="1">
    <location>
        <begin position="46"/>
        <end position="114"/>
    </location>
</feature>
<dbReference type="Gene3D" id="3.30.450.40">
    <property type="match status" value="1"/>
</dbReference>
<proteinExistence type="predicted"/>
<organism evidence="2 3">
    <name type="scientific">Xanthomonas perforans</name>
    <dbReference type="NCBI Taxonomy" id="442694"/>
    <lineage>
        <taxon>Bacteria</taxon>
        <taxon>Pseudomonadati</taxon>
        <taxon>Pseudomonadota</taxon>
        <taxon>Gammaproteobacteria</taxon>
        <taxon>Lysobacterales</taxon>
        <taxon>Lysobacteraceae</taxon>
        <taxon>Xanthomonas</taxon>
    </lineage>
</organism>
<dbReference type="AlphaFoldDB" id="A0A7X5N383"/>
<comment type="caution">
    <text evidence="2">The sequence shown here is derived from an EMBL/GenBank/DDBJ whole genome shotgun (WGS) entry which is preliminary data.</text>
</comment>
<dbReference type="Proteomes" id="UP000471082">
    <property type="component" value="Unassembled WGS sequence"/>
</dbReference>
<dbReference type="PROSITE" id="PS50046">
    <property type="entry name" value="PHYTOCHROME_2"/>
    <property type="match status" value="1"/>
</dbReference>
<dbReference type="InterPro" id="IPR029016">
    <property type="entry name" value="GAF-like_dom_sf"/>
</dbReference>
<dbReference type="Gene3D" id="3.30.450.20">
    <property type="entry name" value="PAS domain"/>
    <property type="match status" value="1"/>
</dbReference>
<feature type="non-terminal residue" evidence="2">
    <location>
        <position position="114"/>
    </location>
</feature>
<evidence type="ECO:0000259" key="1">
    <source>
        <dbReference type="PROSITE" id="PS50046"/>
    </source>
</evidence>
<accession>A0A7X5N383</accession>
<dbReference type="InterPro" id="IPR016132">
    <property type="entry name" value="Phyto_chromo_attachment"/>
</dbReference>
<feature type="non-terminal residue" evidence="2">
    <location>
        <position position="1"/>
    </location>
</feature>